<dbReference type="InterPro" id="IPR002734">
    <property type="entry name" value="RibDG_C"/>
</dbReference>
<dbReference type="SUPFAM" id="SSF53597">
    <property type="entry name" value="Dihydrofolate reductase-like"/>
    <property type="match status" value="1"/>
</dbReference>
<dbReference type="InterPro" id="IPR016193">
    <property type="entry name" value="Cytidine_deaminase-like"/>
</dbReference>
<dbReference type="PROSITE" id="PS51747">
    <property type="entry name" value="CYT_DCMP_DEAMINASES_2"/>
    <property type="match status" value="1"/>
</dbReference>
<gene>
    <name evidence="10" type="ORF">METZ01_LOCUS13940</name>
</gene>
<evidence type="ECO:0000256" key="5">
    <source>
        <dbReference type="ARBA" id="ARBA00022833"/>
    </source>
</evidence>
<dbReference type="InterPro" id="IPR016192">
    <property type="entry name" value="APOBEC/CMP_deaminase_Zn-bd"/>
</dbReference>
<dbReference type="Gene3D" id="3.40.140.10">
    <property type="entry name" value="Cytidine Deaminase, domain 2"/>
    <property type="match status" value="1"/>
</dbReference>
<organism evidence="10">
    <name type="scientific">marine metagenome</name>
    <dbReference type="NCBI Taxonomy" id="408172"/>
    <lineage>
        <taxon>unclassified sequences</taxon>
        <taxon>metagenomes</taxon>
        <taxon>ecological metagenomes</taxon>
    </lineage>
</organism>
<accession>A0A381P2B5</accession>
<keyword evidence="5" id="KW-0862">Zinc</keyword>
<dbReference type="NCBIfam" id="TIGR00326">
    <property type="entry name" value="eubact_ribD"/>
    <property type="match status" value="1"/>
</dbReference>
<evidence type="ECO:0000256" key="7">
    <source>
        <dbReference type="ARBA" id="ARBA00023002"/>
    </source>
</evidence>
<dbReference type="InterPro" id="IPR024072">
    <property type="entry name" value="DHFR-like_dom_sf"/>
</dbReference>
<dbReference type="CDD" id="cd01284">
    <property type="entry name" value="Riboflavin_deaminase-reductase"/>
    <property type="match status" value="1"/>
</dbReference>
<keyword evidence="4" id="KW-0479">Metal-binding</keyword>
<dbReference type="GO" id="GO:0008835">
    <property type="term" value="F:diaminohydroxyphosphoribosylaminopyrimidine deaminase activity"/>
    <property type="evidence" value="ECO:0007669"/>
    <property type="project" value="InterPro"/>
</dbReference>
<dbReference type="PROSITE" id="PS00903">
    <property type="entry name" value="CYT_DCMP_DEAMINASES_1"/>
    <property type="match status" value="1"/>
</dbReference>
<reference evidence="10" key="1">
    <citation type="submission" date="2018-05" db="EMBL/GenBank/DDBJ databases">
        <authorList>
            <person name="Lanie J.A."/>
            <person name="Ng W.-L."/>
            <person name="Kazmierczak K.M."/>
            <person name="Andrzejewski T.M."/>
            <person name="Davidsen T.M."/>
            <person name="Wayne K.J."/>
            <person name="Tettelin H."/>
            <person name="Glass J.I."/>
            <person name="Rusch D."/>
            <person name="Podicherti R."/>
            <person name="Tsui H.-C.T."/>
            <person name="Winkler M.E."/>
        </authorList>
    </citation>
    <scope>NUCLEOTIDE SEQUENCE</scope>
</reference>
<dbReference type="InterPro" id="IPR002125">
    <property type="entry name" value="CMP_dCMP_dom"/>
</dbReference>
<evidence type="ECO:0000259" key="9">
    <source>
        <dbReference type="PROSITE" id="PS51747"/>
    </source>
</evidence>
<dbReference type="PANTHER" id="PTHR38011">
    <property type="entry name" value="DIHYDROFOLATE REDUCTASE FAMILY PROTEIN (AFU_ORTHOLOGUE AFUA_8G06820)"/>
    <property type="match status" value="1"/>
</dbReference>
<sequence length="321" mass="33251">MALADTARLRTSPNPWVGAVVVADGRIVARGATEPPGGAHAERTALDEAAGSLAGATLVTTLEPCDHEGRTGPCTEAIVASGVARVVVGVSDPDPDVSGRGLERLRAAGIDVEVGVLGDEVARQLAPYLHQRRTGRPYVVLKLAATLDGRIAAPDGSSRWITGAEARADVHLLRASSDAVCVGAATVRADDPRLDVRDAPLPDGAKAPRRVVLGTIPEGARVLPAEEHHGQPADLLDRLGSEGVLQLLVEGGADVAGRFHREGLVDRYIIYLAPALMGGDDGRPLLAGPGASIMAELRRGRFAAVTPLGDDLRIDLVLDAG</sequence>
<dbReference type="EMBL" id="UINC01000778">
    <property type="protein sequence ID" value="SUZ61086.1"/>
    <property type="molecule type" value="Genomic_DNA"/>
</dbReference>
<name>A0A381P2B5_9ZZZZ</name>
<evidence type="ECO:0000256" key="2">
    <source>
        <dbReference type="ARBA" id="ARBA00004910"/>
    </source>
</evidence>
<feature type="domain" description="CMP/dCMP-type deaminase" evidence="9">
    <location>
        <begin position="1"/>
        <end position="113"/>
    </location>
</feature>
<comment type="pathway">
    <text evidence="1">Cofactor biosynthesis; riboflavin biosynthesis; 5-amino-6-(D-ribitylamino)uracil from GTP: step 2/4.</text>
</comment>
<proteinExistence type="predicted"/>
<keyword evidence="8" id="KW-0511">Multifunctional enzyme</keyword>
<keyword evidence="3" id="KW-0686">Riboflavin biosynthesis</keyword>
<dbReference type="Pfam" id="PF00383">
    <property type="entry name" value="dCMP_cyt_deam_1"/>
    <property type="match status" value="1"/>
</dbReference>
<keyword evidence="6" id="KW-0521">NADP</keyword>
<dbReference type="UniPathway" id="UPA00275">
    <property type="reaction ID" value="UER00401"/>
</dbReference>
<dbReference type="SUPFAM" id="SSF53927">
    <property type="entry name" value="Cytidine deaminase-like"/>
    <property type="match status" value="1"/>
</dbReference>
<keyword evidence="7" id="KW-0560">Oxidoreductase</keyword>
<dbReference type="GO" id="GO:0008703">
    <property type="term" value="F:5-amino-6-(5-phosphoribosylamino)uracil reductase activity"/>
    <property type="evidence" value="ECO:0007669"/>
    <property type="project" value="InterPro"/>
</dbReference>
<dbReference type="InterPro" id="IPR050765">
    <property type="entry name" value="Riboflavin_Biosynth_HTPR"/>
</dbReference>
<evidence type="ECO:0000256" key="3">
    <source>
        <dbReference type="ARBA" id="ARBA00022619"/>
    </source>
</evidence>
<dbReference type="PIRSF" id="PIRSF006769">
    <property type="entry name" value="RibD"/>
    <property type="match status" value="1"/>
</dbReference>
<evidence type="ECO:0000256" key="4">
    <source>
        <dbReference type="ARBA" id="ARBA00022723"/>
    </source>
</evidence>
<evidence type="ECO:0000256" key="1">
    <source>
        <dbReference type="ARBA" id="ARBA00004882"/>
    </source>
</evidence>
<dbReference type="InterPro" id="IPR004794">
    <property type="entry name" value="Eubact_RibD"/>
</dbReference>
<dbReference type="Pfam" id="PF01872">
    <property type="entry name" value="RibD_C"/>
    <property type="match status" value="1"/>
</dbReference>
<evidence type="ECO:0000256" key="8">
    <source>
        <dbReference type="ARBA" id="ARBA00023268"/>
    </source>
</evidence>
<dbReference type="GO" id="GO:0008270">
    <property type="term" value="F:zinc ion binding"/>
    <property type="evidence" value="ECO:0007669"/>
    <property type="project" value="InterPro"/>
</dbReference>
<dbReference type="Gene3D" id="3.40.430.10">
    <property type="entry name" value="Dihydrofolate Reductase, subunit A"/>
    <property type="match status" value="2"/>
</dbReference>
<evidence type="ECO:0000256" key="6">
    <source>
        <dbReference type="ARBA" id="ARBA00022857"/>
    </source>
</evidence>
<comment type="pathway">
    <text evidence="2">Cofactor biosynthesis; riboflavin biosynthesis; 5-amino-6-(D-ribitylamino)uracil from GTP: step 3/4.</text>
</comment>
<dbReference type="PANTHER" id="PTHR38011:SF7">
    <property type="entry name" value="2,5-DIAMINO-6-RIBOSYLAMINO-4(3H)-PYRIMIDINONE 5'-PHOSPHATE REDUCTASE"/>
    <property type="match status" value="1"/>
</dbReference>
<protein>
    <recommendedName>
        <fullName evidence="9">CMP/dCMP-type deaminase domain-containing protein</fullName>
    </recommendedName>
</protein>
<dbReference type="AlphaFoldDB" id="A0A381P2B5"/>
<dbReference type="GO" id="GO:0009231">
    <property type="term" value="P:riboflavin biosynthetic process"/>
    <property type="evidence" value="ECO:0007669"/>
    <property type="project" value="UniProtKB-UniPathway"/>
</dbReference>
<evidence type="ECO:0000313" key="10">
    <source>
        <dbReference type="EMBL" id="SUZ61086.1"/>
    </source>
</evidence>